<evidence type="ECO:0000313" key="3">
    <source>
        <dbReference type="Proteomes" id="UP000799439"/>
    </source>
</evidence>
<reference evidence="2" key="1">
    <citation type="journal article" date="2020" name="Stud. Mycol.">
        <title>101 Dothideomycetes genomes: a test case for predicting lifestyles and emergence of pathogens.</title>
        <authorList>
            <person name="Haridas S."/>
            <person name="Albert R."/>
            <person name="Binder M."/>
            <person name="Bloem J."/>
            <person name="Labutti K."/>
            <person name="Salamov A."/>
            <person name="Andreopoulos B."/>
            <person name="Baker S."/>
            <person name="Barry K."/>
            <person name="Bills G."/>
            <person name="Bluhm B."/>
            <person name="Cannon C."/>
            <person name="Castanera R."/>
            <person name="Culley D."/>
            <person name="Daum C."/>
            <person name="Ezra D."/>
            <person name="Gonzalez J."/>
            <person name="Henrissat B."/>
            <person name="Kuo A."/>
            <person name="Liang C."/>
            <person name="Lipzen A."/>
            <person name="Lutzoni F."/>
            <person name="Magnuson J."/>
            <person name="Mondo S."/>
            <person name="Nolan M."/>
            <person name="Ohm R."/>
            <person name="Pangilinan J."/>
            <person name="Park H.-J."/>
            <person name="Ramirez L."/>
            <person name="Alfaro M."/>
            <person name="Sun H."/>
            <person name="Tritt A."/>
            <person name="Yoshinaga Y."/>
            <person name="Zwiers L.-H."/>
            <person name="Turgeon B."/>
            <person name="Goodwin S."/>
            <person name="Spatafora J."/>
            <person name="Crous P."/>
            <person name="Grigoriev I."/>
        </authorList>
    </citation>
    <scope>NUCLEOTIDE SEQUENCE</scope>
    <source>
        <strain evidence="2">CBS 260.36</strain>
    </source>
</reference>
<protein>
    <submittedName>
        <fullName evidence="2">Uncharacterized protein</fullName>
    </submittedName>
</protein>
<comment type="caution">
    <text evidence="2">The sequence shown here is derived from an EMBL/GenBank/DDBJ whole genome shotgun (WGS) entry which is preliminary data.</text>
</comment>
<feature type="region of interest" description="Disordered" evidence="1">
    <location>
        <begin position="71"/>
        <end position="90"/>
    </location>
</feature>
<evidence type="ECO:0000313" key="2">
    <source>
        <dbReference type="EMBL" id="KAF2156107.1"/>
    </source>
</evidence>
<dbReference type="OrthoDB" id="5393606at2759"/>
<gene>
    <name evidence="2" type="ORF">K461DRAFT_89852</name>
</gene>
<accession>A0A9P4J9V1</accession>
<dbReference type="EMBL" id="ML996082">
    <property type="protein sequence ID" value="KAF2156107.1"/>
    <property type="molecule type" value="Genomic_DNA"/>
</dbReference>
<keyword evidence="3" id="KW-1185">Reference proteome</keyword>
<proteinExistence type="predicted"/>
<evidence type="ECO:0000256" key="1">
    <source>
        <dbReference type="SAM" id="MobiDB-lite"/>
    </source>
</evidence>
<dbReference type="AlphaFoldDB" id="A0A9P4J9V1"/>
<name>A0A9P4J9V1_9PEZI</name>
<organism evidence="2 3">
    <name type="scientific">Myriangium duriaei CBS 260.36</name>
    <dbReference type="NCBI Taxonomy" id="1168546"/>
    <lineage>
        <taxon>Eukaryota</taxon>
        <taxon>Fungi</taxon>
        <taxon>Dikarya</taxon>
        <taxon>Ascomycota</taxon>
        <taxon>Pezizomycotina</taxon>
        <taxon>Dothideomycetes</taxon>
        <taxon>Dothideomycetidae</taxon>
        <taxon>Myriangiales</taxon>
        <taxon>Myriangiaceae</taxon>
        <taxon>Myriangium</taxon>
    </lineage>
</organism>
<sequence>MVQNIQVEDSGKLYFLYHDQKRSLTEAEYFMMLECGISLVAVNLPSLWTLLTNFAENLRGLRSIASLSSLRSNGSREAKSTRSLRWPCGP</sequence>
<dbReference type="Proteomes" id="UP000799439">
    <property type="component" value="Unassembled WGS sequence"/>
</dbReference>